<feature type="signal peptide" evidence="1">
    <location>
        <begin position="1"/>
        <end position="19"/>
    </location>
</feature>
<accession>A0ABD2PZJ1</accession>
<dbReference type="EMBL" id="JBJKFK010001597">
    <property type="protein sequence ID" value="KAL3312684.1"/>
    <property type="molecule type" value="Genomic_DNA"/>
</dbReference>
<dbReference type="Proteomes" id="UP001626550">
    <property type="component" value="Unassembled WGS sequence"/>
</dbReference>
<dbReference type="AlphaFoldDB" id="A0ABD2PZJ1"/>
<evidence type="ECO:0000313" key="2">
    <source>
        <dbReference type="EMBL" id="KAL3312684.1"/>
    </source>
</evidence>
<evidence type="ECO:0000313" key="3">
    <source>
        <dbReference type="Proteomes" id="UP001626550"/>
    </source>
</evidence>
<evidence type="ECO:0000256" key="1">
    <source>
        <dbReference type="SAM" id="SignalP"/>
    </source>
</evidence>
<keyword evidence="1" id="KW-0732">Signal</keyword>
<keyword evidence="3" id="KW-1185">Reference proteome</keyword>
<gene>
    <name evidence="2" type="ORF">Ciccas_008722</name>
</gene>
<feature type="chain" id="PRO_5044847150" evidence="1">
    <location>
        <begin position="20"/>
        <end position="61"/>
    </location>
</feature>
<name>A0ABD2PZJ1_9PLAT</name>
<protein>
    <submittedName>
        <fullName evidence="2">Uncharacterized protein</fullName>
    </submittedName>
</protein>
<comment type="caution">
    <text evidence="2">The sequence shown here is derived from an EMBL/GenBank/DDBJ whole genome shotgun (WGS) entry which is preliminary data.</text>
</comment>
<reference evidence="2 3" key="1">
    <citation type="submission" date="2024-11" db="EMBL/GenBank/DDBJ databases">
        <title>Adaptive evolution of stress response genes in parasites aligns with host niche diversity.</title>
        <authorList>
            <person name="Hahn C."/>
            <person name="Resl P."/>
        </authorList>
    </citation>
    <scope>NUCLEOTIDE SEQUENCE [LARGE SCALE GENOMIC DNA]</scope>
    <source>
        <strain evidence="2">EGGRZ-B1_66</strain>
        <tissue evidence="2">Body</tissue>
    </source>
</reference>
<sequence length="61" mass="6726">MKIVIALIFVSAILWGTEALQCVVCNSYIHGSSCLTWDELSFIQTCKPPKDKSCATITMLC</sequence>
<proteinExistence type="predicted"/>
<organism evidence="2 3">
    <name type="scientific">Cichlidogyrus casuarinus</name>
    <dbReference type="NCBI Taxonomy" id="1844966"/>
    <lineage>
        <taxon>Eukaryota</taxon>
        <taxon>Metazoa</taxon>
        <taxon>Spiralia</taxon>
        <taxon>Lophotrochozoa</taxon>
        <taxon>Platyhelminthes</taxon>
        <taxon>Monogenea</taxon>
        <taxon>Monopisthocotylea</taxon>
        <taxon>Dactylogyridea</taxon>
        <taxon>Ancyrocephalidae</taxon>
        <taxon>Cichlidogyrus</taxon>
    </lineage>
</organism>